<name>A0A3N9TKF9_9VIBR</name>
<dbReference type="OrthoDB" id="5177824at2"/>
<gene>
    <name evidence="1" type="ORF">EES38_02240</name>
</gene>
<comment type="caution">
    <text evidence="1">The sequence shown here is derived from an EMBL/GenBank/DDBJ whole genome shotgun (WGS) entry which is preliminary data.</text>
</comment>
<reference evidence="1 2" key="1">
    <citation type="submission" date="2018-11" db="EMBL/GenBank/DDBJ databases">
        <title>Vibrio LJC006 sp. nov., isolated from seawater during the bloom of the enteromorpha.</title>
        <authorList>
            <person name="Liang J."/>
        </authorList>
    </citation>
    <scope>NUCLEOTIDE SEQUENCE [LARGE SCALE GENOMIC DNA]</scope>
    <source>
        <strain evidence="1 2">LJC006</strain>
    </source>
</reference>
<dbReference type="Pfam" id="PF14518">
    <property type="entry name" value="Haem_oxygenas_2"/>
    <property type="match status" value="1"/>
</dbReference>
<organism evidence="1 2">
    <name type="scientific">Vibrio viridaestus</name>
    <dbReference type="NCBI Taxonomy" id="2487322"/>
    <lineage>
        <taxon>Bacteria</taxon>
        <taxon>Pseudomonadati</taxon>
        <taxon>Pseudomonadota</taxon>
        <taxon>Gammaproteobacteria</taxon>
        <taxon>Vibrionales</taxon>
        <taxon>Vibrionaceae</taxon>
        <taxon>Vibrio</taxon>
    </lineage>
</organism>
<sequence>MMFFERLINETAGAREKMLQAPIIGNCLAGNITLDQYTAFLSQAYHHVKHTVPLLMACGSRLPANYEWLREAIAEYIDEEKGHQQWILNDLRACGCDSDLTEFGHPGRDIELMTSYLYHQIDRQNPIGFFGMVWVLEGTSVGIGGQIAKQVRDILALPNSALTYLSSHSELDQDHIQFFAEIVNKIDSVEDQNAIIASANMVFHLYGNMLRSLPGEYNGR</sequence>
<dbReference type="AlphaFoldDB" id="A0A3N9TKF9"/>
<dbReference type="SMART" id="SM01236">
    <property type="entry name" value="Haem_oxygenase_2"/>
    <property type="match status" value="1"/>
</dbReference>
<dbReference type="InterPro" id="IPR016084">
    <property type="entry name" value="Haem_Oase-like_multi-hlx"/>
</dbReference>
<evidence type="ECO:0000313" key="1">
    <source>
        <dbReference type="EMBL" id="RQW64878.1"/>
    </source>
</evidence>
<dbReference type="RefSeq" id="WP_124935528.1">
    <property type="nucleotide sequence ID" value="NZ_RJVQ01000001.1"/>
</dbReference>
<dbReference type="SUPFAM" id="SSF48613">
    <property type="entry name" value="Heme oxygenase-like"/>
    <property type="match status" value="1"/>
</dbReference>
<keyword evidence="2" id="KW-1185">Reference proteome</keyword>
<protein>
    <submittedName>
        <fullName evidence="1">Biliverdin-producing heme oxygenase</fullName>
    </submittedName>
</protein>
<evidence type="ECO:0000313" key="2">
    <source>
        <dbReference type="Proteomes" id="UP000281112"/>
    </source>
</evidence>
<accession>A0A3N9TKF9</accession>
<dbReference type="Gene3D" id="1.20.910.10">
    <property type="entry name" value="Heme oxygenase-like"/>
    <property type="match status" value="1"/>
</dbReference>
<dbReference type="EMBL" id="RJVQ01000001">
    <property type="protein sequence ID" value="RQW64878.1"/>
    <property type="molecule type" value="Genomic_DNA"/>
</dbReference>
<dbReference type="Proteomes" id="UP000281112">
    <property type="component" value="Unassembled WGS sequence"/>
</dbReference>
<proteinExistence type="predicted"/>